<organism evidence="1 2">
    <name type="scientific">Loigolactobacillus coryniformis subsp. coryniformis KCTC 3167 = DSM 20001</name>
    <dbReference type="NCBI Taxonomy" id="913848"/>
    <lineage>
        <taxon>Bacteria</taxon>
        <taxon>Bacillati</taxon>
        <taxon>Bacillota</taxon>
        <taxon>Bacilli</taxon>
        <taxon>Lactobacillales</taxon>
        <taxon>Lactobacillaceae</taxon>
        <taxon>Loigolactobacillus</taxon>
    </lineage>
</organism>
<comment type="caution">
    <text evidence="1">The sequence shown here is derived from an EMBL/GenBank/DDBJ whole genome shotgun (WGS) entry which is preliminary data.</text>
</comment>
<dbReference type="eggNOG" id="ENOG5030AKX">
    <property type="taxonomic scope" value="Bacteria"/>
</dbReference>
<accession>A0A0R1F757</accession>
<proteinExistence type="predicted"/>
<dbReference type="EMBL" id="AZCN01000080">
    <property type="protein sequence ID" value="KRK14487.1"/>
    <property type="molecule type" value="Genomic_DNA"/>
</dbReference>
<evidence type="ECO:0000313" key="2">
    <source>
        <dbReference type="Proteomes" id="UP000051181"/>
    </source>
</evidence>
<gene>
    <name evidence="1" type="ORF">FD22_GL002376</name>
</gene>
<reference evidence="1 2" key="1">
    <citation type="journal article" date="2015" name="Genome Announc.">
        <title>Expanding the biotechnology potential of lactobacilli through comparative genomics of 213 strains and associated genera.</title>
        <authorList>
            <person name="Sun Z."/>
            <person name="Harris H.M."/>
            <person name="McCann A."/>
            <person name="Guo C."/>
            <person name="Argimon S."/>
            <person name="Zhang W."/>
            <person name="Yang X."/>
            <person name="Jeffery I.B."/>
            <person name="Cooney J.C."/>
            <person name="Kagawa T.F."/>
            <person name="Liu W."/>
            <person name="Song Y."/>
            <person name="Salvetti E."/>
            <person name="Wrobel A."/>
            <person name="Rasinkangas P."/>
            <person name="Parkhill J."/>
            <person name="Rea M.C."/>
            <person name="O'Sullivan O."/>
            <person name="Ritari J."/>
            <person name="Douillard F.P."/>
            <person name="Paul Ross R."/>
            <person name="Yang R."/>
            <person name="Briner A.E."/>
            <person name="Felis G.E."/>
            <person name="de Vos W.M."/>
            <person name="Barrangou R."/>
            <person name="Klaenhammer T.R."/>
            <person name="Caufield P.W."/>
            <person name="Cui Y."/>
            <person name="Zhang H."/>
            <person name="O'Toole P.W."/>
        </authorList>
    </citation>
    <scope>NUCLEOTIDE SEQUENCE [LARGE SCALE GENOMIC DNA]</scope>
    <source>
        <strain evidence="1 2">DSM 20001</strain>
    </source>
</reference>
<dbReference type="AlphaFoldDB" id="A0A0R1F757"/>
<sequence length="92" mass="10810">MHNRHYFQPRPAFSDDAADYVLHFIDVTRPDLTQYPQISQLGDWMHYGENDYRFWSHISKNDLTATISQATGITADHFEIIDSADFKGYSYF</sequence>
<dbReference type="Proteomes" id="UP000051181">
    <property type="component" value="Unassembled WGS sequence"/>
</dbReference>
<protein>
    <submittedName>
        <fullName evidence="1">Uncharacterized protein</fullName>
    </submittedName>
</protein>
<name>A0A0R1F757_9LACO</name>
<dbReference type="RefSeq" id="WP_010010597.1">
    <property type="nucleotide sequence ID" value="NZ_AZCN01000080.1"/>
</dbReference>
<dbReference type="GeneID" id="65917666"/>
<evidence type="ECO:0000313" key="1">
    <source>
        <dbReference type="EMBL" id="KRK14487.1"/>
    </source>
</evidence>